<organism evidence="3 4">
    <name type="scientific">Porcisia hertigi</name>
    <dbReference type="NCBI Taxonomy" id="2761500"/>
    <lineage>
        <taxon>Eukaryota</taxon>
        <taxon>Discoba</taxon>
        <taxon>Euglenozoa</taxon>
        <taxon>Kinetoplastea</taxon>
        <taxon>Metakinetoplastina</taxon>
        <taxon>Trypanosomatida</taxon>
        <taxon>Trypanosomatidae</taxon>
        <taxon>Leishmaniinae</taxon>
        <taxon>Porcisia</taxon>
    </lineage>
</organism>
<accession>A0A836I813</accession>
<keyword evidence="1" id="KW-1133">Transmembrane helix</keyword>
<comment type="caution">
    <text evidence="3">The sequence shown here is derived from an EMBL/GenBank/DDBJ whole genome shotgun (WGS) entry which is preliminary data.</text>
</comment>
<dbReference type="OrthoDB" id="272882at2759"/>
<dbReference type="Proteomes" id="UP000674318">
    <property type="component" value="Unassembled WGS sequence"/>
</dbReference>
<feature type="transmembrane region" description="Helical" evidence="1">
    <location>
        <begin position="1534"/>
        <end position="1552"/>
    </location>
</feature>
<evidence type="ECO:0000256" key="2">
    <source>
        <dbReference type="SAM" id="SignalP"/>
    </source>
</evidence>
<feature type="signal peptide" evidence="2">
    <location>
        <begin position="1"/>
        <end position="22"/>
    </location>
</feature>
<keyword evidence="1" id="KW-0812">Transmembrane</keyword>
<dbReference type="GeneID" id="94288927"/>
<name>A0A836I813_9TRYP</name>
<evidence type="ECO:0000313" key="4">
    <source>
        <dbReference type="Proteomes" id="UP000674318"/>
    </source>
</evidence>
<evidence type="ECO:0000256" key="1">
    <source>
        <dbReference type="SAM" id="Phobius"/>
    </source>
</evidence>
<gene>
    <name evidence="3" type="ORF">JKF63_02826</name>
</gene>
<keyword evidence="2" id="KW-0732">Signal</keyword>
<sequence>MSDGRNFCVRVCWALLLLTCWGDSGLMIGATTQQISPNVEPTASVQVGDRIAAGKAFANLMQLSEAVLAPVWGLGGFAYVLEKEQLETPSGSSRPVCAHTRVSGGGITAPFTFSMFDTQFGPVYLLSPSWSGLSSGHSSLVAKVVGTLDLGHGCYYTIMGQSFTNSCVGTLRSSYKQCVLGEVDALHLNWTADSLAAATSATRGDESLALAARGLSAAELLTVFVSDYLPQRAWLRTAVPRAVDALSHAEHAARVYRTASLGSLDEEEAADVQRAVAGQWSSYLWSTYVPQLQQKWTLLYRLALATLTPFHMAPSLNESAEASITGGPAPPHRTLCPMVDEWPQLRHSVSNRSTRSIRTFARLAAYMENALNDLKELLSSGGGGADDLRDEEVDALAQPLLKRTYCVTTTYLLSVTALFDAPFLDVSSSVWVESVTHRHSWAMQTMREASVADAMANATAFHEATAAHIARVSSSLQNREKSFWTCLTAFLDATTPLTSVATTSPSECVQALLRARAGPLGVAFRDTPGVIWDVSQMKAVAAPSGTVPGITRYESTMPLPPTSITANASAHSDSVVWTMFQEASTSFTSQRSFYTPTVIASAPKGMCAARPTPGTALMTMSSGMSLNEGHRGAPVKAQKPEVCAAGTYARTDTATCEVCPSTCSASRSEPTPFYCPGDGLMHGCPTLPAGAVFAGSPSPGLNSSRAACRYACLNIYQAPLRNGCVSKPGLFYNSTSVMSDRRNGGWFDTCVGPAWLLPYSFPARSYDARVFAFVGSGTTDEPMSCRFALMHRVVSSAVPAKALWSTGLLLQPTFPSSISTATPLAADLLPYRSGFAWELAMQLNATLLWEMHTSLLRSQQQAADTGASAVITSIGHELVALREGHEGVASRSRWSLFLISSYEHPKSSEAASSTSSTGTAPPSSLSFTLRLLLNVSVMPIPQSTTAPTASGDRNTTSSTTPAPSSLIVLSGSWTWTVVSWAPEHLFKPTYRVVLCRSTNTVTFYADTTAIGSPVAVDWPLFKQSQAAYQPSVNTTMYLSVAGWMAGYREHEQWMVTSPLAHTRNSPSSFTLPLHYDYVPGMVARLSSTKATVSPLHMALSSAEATWQSNAAAFVGSQDRDMTSLTDVPFLSLYVAPFPALTATVSSRLSFLSLRSTMGLDGVCRSGYGCVMASDDTCAGPVCATCQPGSYTVLNATAKRNACLCVPQRVLGNVGSSASREELLCQRRPDGPSVPRAHMRLPGLVFIDPDATVAHGSTSAHDVVSFGWYSSGYSIPGTRLPRTMSLEEGMASCTYGLSVPRVVADVFPALPHLSAALQYTIGLGDEECSVMAAARGGLTTVYTRPTYSAISRYRLRMRAPRLPVRAITLNNNSRLFTDQTMLVIGVRDYALLPLYSVGSLLHMRGLTEYHAAFLIYMLRCATVSAVLRCGSPLRDIGNFSWVGSSSLDSHVLRLNLTGMITAECQVSLTVRSASAVASEGSVPYTSWPYTYLATEANTSLFFEESPAVHYRLLPSLKALERARAPSDSLGENGSLLISIIFMLLSLLLVGLLFKSVRPPSLHPLSWRAYERAQVRRVSQR</sequence>
<dbReference type="KEGG" id="phet:94288927"/>
<dbReference type="RefSeq" id="XP_067755294.1">
    <property type="nucleotide sequence ID" value="XM_067898850.1"/>
</dbReference>
<reference evidence="3 4" key="1">
    <citation type="submission" date="2021-02" db="EMBL/GenBank/DDBJ databases">
        <title>Porcisia hertigi Genome sequencing and assembly.</title>
        <authorList>
            <person name="Almutairi H."/>
            <person name="Gatherer D."/>
        </authorList>
    </citation>
    <scope>NUCLEOTIDE SEQUENCE [LARGE SCALE GENOMIC DNA]</scope>
    <source>
        <strain evidence="3 4">C119</strain>
    </source>
</reference>
<dbReference type="EMBL" id="JAFJZO010000030">
    <property type="protein sequence ID" value="KAG5498540.1"/>
    <property type="molecule type" value="Genomic_DNA"/>
</dbReference>
<keyword evidence="1" id="KW-0472">Membrane</keyword>
<protein>
    <submittedName>
        <fullName evidence="3">Uncharacterized protein</fullName>
    </submittedName>
</protein>
<feature type="chain" id="PRO_5032533152" evidence="2">
    <location>
        <begin position="23"/>
        <end position="1579"/>
    </location>
</feature>
<keyword evidence="4" id="KW-1185">Reference proteome</keyword>
<proteinExistence type="predicted"/>
<evidence type="ECO:0000313" key="3">
    <source>
        <dbReference type="EMBL" id="KAG5498540.1"/>
    </source>
</evidence>